<dbReference type="FunFam" id="3.30.450.60:FF:000010">
    <property type="entry name" value="AP complex subunit sigma"/>
    <property type="match status" value="1"/>
</dbReference>
<gene>
    <name evidence="8" type="ORF">AO440_001980</name>
</gene>
<feature type="domain" description="AP complex mu/sigma subunit" evidence="7">
    <location>
        <begin position="3"/>
        <end position="146"/>
    </location>
</feature>
<dbReference type="GO" id="GO:0006886">
    <property type="term" value="P:intracellular protein transport"/>
    <property type="evidence" value="ECO:0007669"/>
    <property type="project" value="UniProtKB-UniRule"/>
</dbReference>
<evidence type="ECO:0000256" key="2">
    <source>
        <dbReference type="ARBA" id="ARBA00006972"/>
    </source>
</evidence>
<dbReference type="Gene3D" id="3.30.450.60">
    <property type="match status" value="1"/>
</dbReference>
<dbReference type="OrthoDB" id="371463at2759"/>
<dbReference type="VEuPathDB" id="FungiDB:CAGL0H01859g"/>
<keyword evidence="3 6" id="KW-0813">Transport</keyword>
<dbReference type="PANTHER" id="PTHR11753">
    <property type="entry name" value="ADAPTOR COMPLEXES SMALL SUBUNIT FAMILY"/>
    <property type="match status" value="1"/>
</dbReference>
<dbReference type="PROSITE" id="PS00989">
    <property type="entry name" value="CLAT_ADAPTOR_S"/>
    <property type="match status" value="1"/>
</dbReference>
<dbReference type="GO" id="GO:0016192">
    <property type="term" value="P:vesicle-mediated transport"/>
    <property type="evidence" value="ECO:0007669"/>
    <property type="project" value="InterPro"/>
</dbReference>
<evidence type="ECO:0000256" key="1">
    <source>
        <dbReference type="ARBA" id="ARBA00004308"/>
    </source>
</evidence>
<evidence type="ECO:0000259" key="7">
    <source>
        <dbReference type="Pfam" id="PF01217"/>
    </source>
</evidence>
<comment type="subcellular location">
    <subcellularLocation>
        <location evidence="1">Endomembrane system</location>
    </subcellularLocation>
</comment>
<keyword evidence="4 6" id="KW-0653">Protein transport</keyword>
<evidence type="ECO:0000256" key="6">
    <source>
        <dbReference type="PIRNR" id="PIRNR015588"/>
    </source>
</evidence>
<dbReference type="Pfam" id="PF01217">
    <property type="entry name" value="Clat_adaptor_s"/>
    <property type="match status" value="1"/>
</dbReference>
<dbReference type="SUPFAM" id="SSF64356">
    <property type="entry name" value="SNARE-like"/>
    <property type="match status" value="1"/>
</dbReference>
<dbReference type="InterPro" id="IPR011012">
    <property type="entry name" value="Longin-like_dom_sf"/>
</dbReference>
<dbReference type="VEuPathDB" id="FungiDB:GWK60_H01661"/>
<sequence length="147" mass="17405">MAIQFILCFNKQGVVRLLRWYEKVPAGHERTQDVIAQIYRLISSRDHRHQSNFVEFSERTKLVYKRYAGLYFVFGVDLKDEESIYLSHIHLFVEVLDAFFGNVCELDIVFNFYKAYMVMDEMFLGGEVQEVSKDALFERLSALDRLE</sequence>
<evidence type="ECO:0000256" key="5">
    <source>
        <dbReference type="ARBA" id="ARBA00023136"/>
    </source>
</evidence>
<comment type="caution">
    <text evidence="8">The sequence shown here is derived from an EMBL/GenBank/DDBJ whole genome shotgun (WGS) entry which is preliminary data.</text>
</comment>
<evidence type="ECO:0000256" key="3">
    <source>
        <dbReference type="ARBA" id="ARBA00022448"/>
    </source>
</evidence>
<dbReference type="GO" id="GO:0030122">
    <property type="term" value="C:AP-2 adaptor complex"/>
    <property type="evidence" value="ECO:0007669"/>
    <property type="project" value="EnsemblFungi"/>
</dbReference>
<dbReference type="OMA" id="QSNFVEY"/>
<dbReference type="InterPro" id="IPR000804">
    <property type="entry name" value="Clathrin_sm-chain_CS"/>
</dbReference>
<dbReference type="PhylomeDB" id="A0A0W0DWE5"/>
<reference evidence="8 9" key="1">
    <citation type="submission" date="2015-10" db="EMBL/GenBank/DDBJ databases">
        <title>Draft genomes sequences of Candida glabrata isolates 1A, 1B, 2A, 2B, 3A and 3B.</title>
        <authorList>
            <person name="Haavelsrud O.E."/>
            <person name="Gaustad P."/>
        </authorList>
    </citation>
    <scope>NUCLEOTIDE SEQUENCE [LARGE SCALE GENOMIC DNA]</scope>
    <source>
        <strain evidence="8">910700640</strain>
    </source>
</reference>
<keyword evidence="5 6" id="KW-0472">Membrane</keyword>
<evidence type="ECO:0000313" key="8">
    <source>
        <dbReference type="EMBL" id="KTA99006.1"/>
    </source>
</evidence>
<dbReference type="EMBL" id="LLZZ01000149">
    <property type="protein sequence ID" value="KTA99006.1"/>
    <property type="molecule type" value="Genomic_DNA"/>
</dbReference>
<dbReference type="AlphaFoldDB" id="A0A0W0DWE5"/>
<evidence type="ECO:0000313" key="9">
    <source>
        <dbReference type="Proteomes" id="UP000054886"/>
    </source>
</evidence>
<dbReference type="Proteomes" id="UP000054886">
    <property type="component" value="Unassembled WGS sequence"/>
</dbReference>
<evidence type="ECO:0000256" key="4">
    <source>
        <dbReference type="ARBA" id="ARBA00022927"/>
    </source>
</evidence>
<dbReference type="InterPro" id="IPR022775">
    <property type="entry name" value="AP_mu_sigma_su"/>
</dbReference>
<name>A0A0W0DWE5_CANGB</name>
<comment type="similarity">
    <text evidence="2 6">Belongs to the adaptor complexes small subunit family.</text>
</comment>
<accession>A0A0W0DWE5</accession>
<dbReference type="PIRSF" id="PIRSF015588">
    <property type="entry name" value="AP_complex_sigma"/>
    <property type="match status" value="1"/>
</dbReference>
<dbReference type="InterPro" id="IPR016635">
    <property type="entry name" value="AP_complex_ssu"/>
</dbReference>
<protein>
    <recommendedName>
        <fullName evidence="6">AP complex subunit sigma</fullName>
    </recommendedName>
</protein>
<organism evidence="8 9">
    <name type="scientific">Candida glabrata</name>
    <name type="common">Yeast</name>
    <name type="synonym">Torulopsis glabrata</name>
    <dbReference type="NCBI Taxonomy" id="5478"/>
    <lineage>
        <taxon>Eukaryota</taxon>
        <taxon>Fungi</taxon>
        <taxon>Dikarya</taxon>
        <taxon>Ascomycota</taxon>
        <taxon>Saccharomycotina</taxon>
        <taxon>Saccharomycetes</taxon>
        <taxon>Saccharomycetales</taxon>
        <taxon>Saccharomycetaceae</taxon>
        <taxon>Nakaseomyces</taxon>
    </lineage>
</organism>
<dbReference type="VEuPathDB" id="FungiDB:B1J91_H01859g"/>
<proteinExistence type="inferred from homology"/>
<dbReference type="VEuPathDB" id="FungiDB:GVI51_H01661"/>